<accession>A0A5C7J0I5</accession>
<proteinExistence type="predicted"/>
<dbReference type="Gene3D" id="1.10.510.10">
    <property type="entry name" value="Transferase(Phosphotransferase) domain 1"/>
    <property type="match status" value="1"/>
</dbReference>
<dbReference type="EMBL" id="VAHF01000001">
    <property type="protein sequence ID" value="TXG74342.1"/>
    <property type="molecule type" value="Genomic_DNA"/>
</dbReference>
<dbReference type="InterPro" id="IPR001156">
    <property type="entry name" value="Transferrin-like_dom"/>
</dbReference>
<organism evidence="2 3">
    <name type="scientific">Acer yangbiense</name>
    <dbReference type="NCBI Taxonomy" id="1000413"/>
    <lineage>
        <taxon>Eukaryota</taxon>
        <taxon>Viridiplantae</taxon>
        <taxon>Streptophyta</taxon>
        <taxon>Embryophyta</taxon>
        <taxon>Tracheophyta</taxon>
        <taxon>Spermatophyta</taxon>
        <taxon>Magnoliopsida</taxon>
        <taxon>eudicotyledons</taxon>
        <taxon>Gunneridae</taxon>
        <taxon>Pentapetalae</taxon>
        <taxon>rosids</taxon>
        <taxon>malvids</taxon>
        <taxon>Sapindales</taxon>
        <taxon>Sapindaceae</taxon>
        <taxon>Hippocastanoideae</taxon>
        <taxon>Acereae</taxon>
        <taxon>Acer</taxon>
    </lineage>
</organism>
<reference evidence="3" key="1">
    <citation type="journal article" date="2019" name="Gigascience">
        <title>De novo genome assembly of the endangered Acer yangbiense, a plant species with extremely small populations endemic to Yunnan Province, China.</title>
        <authorList>
            <person name="Yang J."/>
            <person name="Wariss H.M."/>
            <person name="Tao L."/>
            <person name="Zhang R."/>
            <person name="Yun Q."/>
            <person name="Hollingsworth P."/>
            <person name="Dao Z."/>
            <person name="Luo G."/>
            <person name="Guo H."/>
            <person name="Ma Y."/>
            <person name="Sun W."/>
        </authorList>
    </citation>
    <scope>NUCLEOTIDE SEQUENCE [LARGE SCALE GENOMIC DNA]</scope>
    <source>
        <strain evidence="3">cv. Malutang</strain>
    </source>
</reference>
<evidence type="ECO:0000313" key="2">
    <source>
        <dbReference type="EMBL" id="TXG74342.1"/>
    </source>
</evidence>
<sequence>MVAHVGDFGLAKFLLENPVNTESGTQSSSIGIKGTIGYVAPVTTNNNVENFARLHGEGRVRMEECLVGALRIGVLCSMESPD</sequence>
<evidence type="ECO:0000259" key="1">
    <source>
        <dbReference type="PROSITE" id="PS51408"/>
    </source>
</evidence>
<gene>
    <name evidence="2" type="ORF">EZV62_002921</name>
</gene>
<evidence type="ECO:0000313" key="3">
    <source>
        <dbReference type="Proteomes" id="UP000323000"/>
    </source>
</evidence>
<dbReference type="OrthoDB" id="1103805at2759"/>
<protein>
    <recommendedName>
        <fullName evidence="1">Transferrin-like domain-containing protein</fullName>
    </recommendedName>
</protein>
<feature type="domain" description="Transferrin-like" evidence="1">
    <location>
        <begin position="1"/>
        <end position="82"/>
    </location>
</feature>
<comment type="caution">
    <text evidence="2">The sequence shown here is derived from an EMBL/GenBank/DDBJ whole genome shotgun (WGS) entry which is preliminary data.</text>
</comment>
<name>A0A5C7J0I5_9ROSI</name>
<dbReference type="Proteomes" id="UP000323000">
    <property type="component" value="Chromosome 1"/>
</dbReference>
<dbReference type="AlphaFoldDB" id="A0A5C7J0I5"/>
<dbReference type="PROSITE" id="PS51408">
    <property type="entry name" value="TRANSFERRIN_LIKE_4"/>
    <property type="match status" value="1"/>
</dbReference>
<keyword evidence="3" id="KW-1185">Reference proteome</keyword>